<evidence type="ECO:0000313" key="1">
    <source>
        <dbReference type="EMBL" id="JAH87332.1"/>
    </source>
</evidence>
<sequence length="39" mass="4679">MQSLQEVKECKRINPWGTLMFNPRARIFPVFLVRCLPMK</sequence>
<organism evidence="1">
    <name type="scientific">Anguilla anguilla</name>
    <name type="common">European freshwater eel</name>
    <name type="synonym">Muraena anguilla</name>
    <dbReference type="NCBI Taxonomy" id="7936"/>
    <lineage>
        <taxon>Eukaryota</taxon>
        <taxon>Metazoa</taxon>
        <taxon>Chordata</taxon>
        <taxon>Craniata</taxon>
        <taxon>Vertebrata</taxon>
        <taxon>Euteleostomi</taxon>
        <taxon>Actinopterygii</taxon>
        <taxon>Neopterygii</taxon>
        <taxon>Teleostei</taxon>
        <taxon>Anguilliformes</taxon>
        <taxon>Anguillidae</taxon>
        <taxon>Anguilla</taxon>
    </lineage>
</organism>
<accession>A0A0E9WAG5</accession>
<proteinExistence type="predicted"/>
<reference evidence="1" key="1">
    <citation type="submission" date="2014-11" db="EMBL/GenBank/DDBJ databases">
        <authorList>
            <person name="Amaro Gonzalez C."/>
        </authorList>
    </citation>
    <scope>NUCLEOTIDE SEQUENCE</scope>
</reference>
<name>A0A0E9WAG5_ANGAN</name>
<dbReference type="AlphaFoldDB" id="A0A0E9WAG5"/>
<protein>
    <submittedName>
        <fullName evidence="1">Uncharacterized protein</fullName>
    </submittedName>
</protein>
<dbReference type="EMBL" id="GBXM01021245">
    <property type="protein sequence ID" value="JAH87332.1"/>
    <property type="molecule type" value="Transcribed_RNA"/>
</dbReference>
<reference evidence="1" key="2">
    <citation type="journal article" date="2015" name="Fish Shellfish Immunol.">
        <title>Early steps in the European eel (Anguilla anguilla)-Vibrio vulnificus interaction in the gills: Role of the RtxA13 toxin.</title>
        <authorList>
            <person name="Callol A."/>
            <person name="Pajuelo D."/>
            <person name="Ebbesson L."/>
            <person name="Teles M."/>
            <person name="MacKenzie S."/>
            <person name="Amaro C."/>
        </authorList>
    </citation>
    <scope>NUCLEOTIDE SEQUENCE</scope>
</reference>